<evidence type="ECO:0000259" key="1">
    <source>
        <dbReference type="Pfam" id="PF07238"/>
    </source>
</evidence>
<proteinExistence type="predicted"/>
<dbReference type="Proteomes" id="UP000612282">
    <property type="component" value="Unassembled WGS sequence"/>
</dbReference>
<dbReference type="InterPro" id="IPR009875">
    <property type="entry name" value="PilZ_domain"/>
</dbReference>
<dbReference type="SUPFAM" id="SSF141371">
    <property type="entry name" value="PilZ domain-like"/>
    <property type="match status" value="1"/>
</dbReference>
<keyword evidence="3" id="KW-1185">Reference proteome</keyword>
<gene>
    <name evidence="2" type="ORF">Aco03nite_015960</name>
</gene>
<sequence length="208" mass="21821">MTGTMSEQAQPWAVPTVSVSIGGGPVQNCRVAREVDGTLRLGFTGFAMVGVDATLLWTQNGRGFSIDGTVVAVPANGLPGVYLRVEQSTGGIERRRSARIPAQVPVVLVLPSGHLFPGRTVDLSIGGAHAVVDLDEVGDEALIRLSEDLTRGAFVKVEILLPDGSVDLKCQVSGGGDEPGDVRLLFVDVDPGIRERLSAFLQTVPLPA</sequence>
<protein>
    <recommendedName>
        <fullName evidence="1">PilZ domain-containing protein</fullName>
    </recommendedName>
</protein>
<organism evidence="2 3">
    <name type="scientific">Actinoplanes couchii</name>
    <dbReference type="NCBI Taxonomy" id="403638"/>
    <lineage>
        <taxon>Bacteria</taxon>
        <taxon>Bacillati</taxon>
        <taxon>Actinomycetota</taxon>
        <taxon>Actinomycetes</taxon>
        <taxon>Micromonosporales</taxon>
        <taxon>Micromonosporaceae</taxon>
        <taxon>Actinoplanes</taxon>
    </lineage>
</organism>
<feature type="domain" description="PilZ" evidence="1">
    <location>
        <begin position="93"/>
        <end position="201"/>
    </location>
</feature>
<dbReference type="Gene3D" id="2.40.10.220">
    <property type="entry name" value="predicted glycosyltransferase like domains"/>
    <property type="match status" value="1"/>
</dbReference>
<reference evidence="2 3" key="1">
    <citation type="submission" date="2021-01" db="EMBL/GenBank/DDBJ databases">
        <title>Whole genome shotgun sequence of Actinoplanes couchii NBRC 106145.</title>
        <authorList>
            <person name="Komaki H."/>
            <person name="Tamura T."/>
        </authorList>
    </citation>
    <scope>NUCLEOTIDE SEQUENCE [LARGE SCALE GENOMIC DNA]</scope>
    <source>
        <strain evidence="2 3">NBRC 106145</strain>
    </source>
</reference>
<accession>A0ABQ3X402</accession>
<comment type="caution">
    <text evidence="2">The sequence shown here is derived from an EMBL/GenBank/DDBJ whole genome shotgun (WGS) entry which is preliminary data.</text>
</comment>
<name>A0ABQ3X402_9ACTN</name>
<dbReference type="Pfam" id="PF07238">
    <property type="entry name" value="PilZ"/>
    <property type="match status" value="1"/>
</dbReference>
<evidence type="ECO:0000313" key="2">
    <source>
        <dbReference type="EMBL" id="GID53192.1"/>
    </source>
</evidence>
<dbReference type="EMBL" id="BOMG01000026">
    <property type="protein sequence ID" value="GID53192.1"/>
    <property type="molecule type" value="Genomic_DNA"/>
</dbReference>
<evidence type="ECO:0000313" key="3">
    <source>
        <dbReference type="Proteomes" id="UP000612282"/>
    </source>
</evidence>